<evidence type="ECO:0000313" key="3">
    <source>
        <dbReference type="EMBL" id="ODV76528.1"/>
    </source>
</evidence>
<feature type="compositionally biased region" description="Basic and acidic residues" evidence="2">
    <location>
        <begin position="429"/>
        <end position="440"/>
    </location>
</feature>
<dbReference type="EMBL" id="KV453925">
    <property type="protein sequence ID" value="ODV76528.1"/>
    <property type="molecule type" value="Genomic_DNA"/>
</dbReference>
<dbReference type="GeneID" id="30988611"/>
<gene>
    <name evidence="3" type="ORF">CYBJADRAFT_165798</name>
</gene>
<accession>A0A1E4SAL8</accession>
<feature type="compositionally biased region" description="Polar residues" evidence="2">
    <location>
        <begin position="457"/>
        <end position="467"/>
    </location>
</feature>
<feature type="compositionally biased region" description="Low complexity" evidence="2">
    <location>
        <begin position="842"/>
        <end position="858"/>
    </location>
</feature>
<feature type="region of interest" description="Disordered" evidence="2">
    <location>
        <begin position="299"/>
        <end position="338"/>
    </location>
</feature>
<dbReference type="Proteomes" id="UP000094389">
    <property type="component" value="Unassembled WGS sequence"/>
</dbReference>
<feature type="region of interest" description="Disordered" evidence="2">
    <location>
        <begin position="457"/>
        <end position="486"/>
    </location>
</feature>
<protein>
    <submittedName>
        <fullName evidence="3">Uncharacterized protein</fullName>
    </submittedName>
</protein>
<name>A0A1E4SAL8_CYBJN</name>
<feature type="compositionally biased region" description="Polar residues" evidence="2">
    <location>
        <begin position="410"/>
        <end position="423"/>
    </location>
</feature>
<proteinExistence type="predicted"/>
<evidence type="ECO:0000256" key="1">
    <source>
        <dbReference type="SAM" id="Coils"/>
    </source>
</evidence>
<feature type="region of interest" description="Disordered" evidence="2">
    <location>
        <begin position="233"/>
        <end position="252"/>
    </location>
</feature>
<organism evidence="3 4">
    <name type="scientific">Cyberlindnera jadinii (strain ATCC 18201 / CBS 1600 / BCRC 20928 / JCM 3617 / NBRC 0987 / NRRL Y-1542)</name>
    <name type="common">Torula yeast</name>
    <name type="synonym">Candida utilis</name>
    <dbReference type="NCBI Taxonomy" id="983966"/>
    <lineage>
        <taxon>Eukaryota</taxon>
        <taxon>Fungi</taxon>
        <taxon>Dikarya</taxon>
        <taxon>Ascomycota</taxon>
        <taxon>Saccharomycotina</taxon>
        <taxon>Saccharomycetes</taxon>
        <taxon>Phaffomycetales</taxon>
        <taxon>Phaffomycetaceae</taxon>
        <taxon>Cyberlindnera</taxon>
    </lineage>
</organism>
<feature type="compositionally biased region" description="Low complexity" evidence="2">
    <location>
        <begin position="1142"/>
        <end position="1155"/>
    </location>
</feature>
<feature type="compositionally biased region" description="Low complexity" evidence="2">
    <location>
        <begin position="476"/>
        <end position="486"/>
    </location>
</feature>
<reference evidence="3 4" key="1">
    <citation type="journal article" date="2016" name="Proc. Natl. Acad. Sci. U.S.A.">
        <title>Comparative genomics of biotechnologically important yeasts.</title>
        <authorList>
            <person name="Riley R."/>
            <person name="Haridas S."/>
            <person name="Wolfe K.H."/>
            <person name="Lopes M.R."/>
            <person name="Hittinger C.T."/>
            <person name="Goeker M."/>
            <person name="Salamov A.A."/>
            <person name="Wisecaver J.H."/>
            <person name="Long T.M."/>
            <person name="Calvey C.H."/>
            <person name="Aerts A.L."/>
            <person name="Barry K.W."/>
            <person name="Choi C."/>
            <person name="Clum A."/>
            <person name="Coughlan A.Y."/>
            <person name="Deshpande S."/>
            <person name="Douglass A.P."/>
            <person name="Hanson S.J."/>
            <person name="Klenk H.-P."/>
            <person name="LaButti K.M."/>
            <person name="Lapidus A."/>
            <person name="Lindquist E.A."/>
            <person name="Lipzen A.M."/>
            <person name="Meier-Kolthoff J.P."/>
            <person name="Ohm R.A."/>
            <person name="Otillar R.P."/>
            <person name="Pangilinan J.L."/>
            <person name="Peng Y."/>
            <person name="Rokas A."/>
            <person name="Rosa C.A."/>
            <person name="Scheuner C."/>
            <person name="Sibirny A.A."/>
            <person name="Slot J.C."/>
            <person name="Stielow J.B."/>
            <person name="Sun H."/>
            <person name="Kurtzman C.P."/>
            <person name="Blackwell M."/>
            <person name="Grigoriev I.V."/>
            <person name="Jeffries T.W."/>
        </authorList>
    </citation>
    <scope>NUCLEOTIDE SEQUENCE [LARGE SCALE GENOMIC DNA]</scope>
    <source>
        <strain evidence="4">ATCC 18201 / CBS 1600 / BCRC 20928 / JCM 3617 / NBRC 0987 / NRRL Y-1542</strain>
    </source>
</reference>
<sequence length="1262" mass="140692">MSLYSLPSGTVIPRLRDIDLSELSETTRRRLNKALWDLEFKEQALERPLGQMAVRLTLEYVEWLITVAKIEELQFSERLALEFLLYEFEGYMWMMRSKRGKGPRLTRQTVLLAWAAEKELFRGLGKVELGSRWDSQVASIQLALLDVKGWKDETVRIFFIVMRKMLCLKGCRLVTGDDTFETREGDFDIREPLHLSDPDVDMLDVASRPAPEEGVLNRGGDVDFGVGVDEELKKSSQVEMTPPVDASIPIPSSMSPLLSSQKLYKTDQKSAGVSKELNNKGVMQKSFSMAPKFPNLTLMDQKRSGSEDSTISNEHTKSGKRLTEKRESQNKAFLPEKRSLEDKLDQKIKTELNVKGPPLIKRNLLLQNQNASDRSIPQEGNATVEANVSTKEARMDNGKFTKETFKSVNNTQGGTLLNNSSLHKGQAISKEKAPIHKDFRETPVLKQRTGEAILEVQQTQSPSNAPQPSHELSEFPPSINISSSQSPTVSQIHQLTQSSQSQVSTITNDIQSGQRDVQTQQAILDVSSDFTNSSDQQRASQNIESYKLLKKELAEMKTSLAHVTGDFSVFRGRSSELHDLIKKHAKTIEQLSKGEHGHDRDVFSLLDIVDLRFKTIVDDIKRLKHVISLWGTLDNDLATFRAEVCSKHSALDTAMSTNSSATTVLSRNLETLQSSLSGVLLDLPKITGTLDEVVSKVDTFQSFKNSLESGEDLNTRLSKTENSMKALSFNMDSLLFKTKDLQDLNAKVQSLNMKVTQMSQSFSALNGLKKEVHQNNCNLTQMGEVIKNLSSLNNDIQSNSHDALRRVLVLENKVTDIGNVRDSALPDLQRRLDMLERKVGASSELTTSVSHSEESSTSMMNRDEINKKLAASSEKIRANIPSDVKTDTQSHLNRNEDMTNLSTHSIALLNSPLNDTVRLGNPTLSEASNSGITAMVPHEPSSATTHEGEPITTIQKSSKGDSGSLSMHEELSVMNSRLTRTIDDLSSKTYKSISEMQSNVIKLGTAFLDLTKDQKDKASVINLALEKNDRSIENLRRDVESYNSGNHLQKIIDRIEKLETMVVSQQPSGNSAWQDENEQLKKTITSLERKLDQQDKRFQERLSLHIGNTNEIIYTMRSEIKSLQQRVMSSENDFTLSPPLGTSTQSQSTQKSSTSIVHSHHGIGEDTQNSPKRANNSKTQHAPGNFTKSKLVGLSQTNESKISMSPISLVASLLNKVRSDPKSGLPNREEGSIKRAASEKLDLSSVDIKKLKLIRKSIDSDD</sequence>
<feature type="region of interest" description="Disordered" evidence="2">
    <location>
        <begin position="410"/>
        <end position="440"/>
    </location>
</feature>
<feature type="region of interest" description="Disordered" evidence="2">
    <location>
        <begin position="839"/>
        <end position="859"/>
    </location>
</feature>
<keyword evidence="4" id="KW-1185">Reference proteome</keyword>
<feature type="region of interest" description="Disordered" evidence="2">
    <location>
        <begin position="1130"/>
        <end position="1190"/>
    </location>
</feature>
<evidence type="ECO:0000256" key="2">
    <source>
        <dbReference type="SAM" id="MobiDB-lite"/>
    </source>
</evidence>
<feature type="compositionally biased region" description="Polar residues" evidence="2">
    <location>
        <begin position="1166"/>
        <end position="1190"/>
    </location>
</feature>
<evidence type="ECO:0000313" key="4">
    <source>
        <dbReference type="Proteomes" id="UP000094389"/>
    </source>
</evidence>
<dbReference type="AlphaFoldDB" id="A0A1E4SAL8"/>
<keyword evidence="1" id="KW-0175">Coiled coil</keyword>
<dbReference type="RefSeq" id="XP_020073567.1">
    <property type="nucleotide sequence ID" value="XM_020214215.1"/>
</dbReference>
<feature type="coiled-coil region" evidence="1">
    <location>
        <begin position="1070"/>
        <end position="1097"/>
    </location>
</feature>
<feature type="compositionally biased region" description="Basic and acidic residues" evidence="2">
    <location>
        <begin position="314"/>
        <end position="338"/>
    </location>
</feature>